<accession>A0A4Y2BF42</accession>
<dbReference type="AlphaFoldDB" id="A0A4Y2BF42"/>
<keyword evidence="2" id="KW-1185">Reference proteome</keyword>
<organism evidence="1 2">
    <name type="scientific">Araneus ventricosus</name>
    <name type="common">Orbweaver spider</name>
    <name type="synonym">Epeira ventricosa</name>
    <dbReference type="NCBI Taxonomy" id="182803"/>
    <lineage>
        <taxon>Eukaryota</taxon>
        <taxon>Metazoa</taxon>
        <taxon>Ecdysozoa</taxon>
        <taxon>Arthropoda</taxon>
        <taxon>Chelicerata</taxon>
        <taxon>Arachnida</taxon>
        <taxon>Araneae</taxon>
        <taxon>Araneomorphae</taxon>
        <taxon>Entelegynae</taxon>
        <taxon>Araneoidea</taxon>
        <taxon>Araneidae</taxon>
        <taxon>Araneus</taxon>
    </lineage>
</organism>
<gene>
    <name evidence="1" type="ORF">AVEN_178351_1</name>
</gene>
<evidence type="ECO:0000313" key="1">
    <source>
        <dbReference type="EMBL" id="GBL89926.1"/>
    </source>
</evidence>
<dbReference type="EMBL" id="BGPR01000068">
    <property type="protein sequence ID" value="GBL89926.1"/>
    <property type="molecule type" value="Genomic_DNA"/>
</dbReference>
<dbReference type="Proteomes" id="UP000499080">
    <property type="component" value="Unassembled WGS sequence"/>
</dbReference>
<reference evidence="1 2" key="1">
    <citation type="journal article" date="2019" name="Sci. Rep.">
        <title>Orb-weaving spider Araneus ventricosus genome elucidates the spidroin gene catalogue.</title>
        <authorList>
            <person name="Kono N."/>
            <person name="Nakamura H."/>
            <person name="Ohtoshi R."/>
            <person name="Moran D.A.P."/>
            <person name="Shinohara A."/>
            <person name="Yoshida Y."/>
            <person name="Fujiwara M."/>
            <person name="Mori M."/>
            <person name="Tomita M."/>
            <person name="Arakawa K."/>
        </authorList>
    </citation>
    <scope>NUCLEOTIDE SEQUENCE [LARGE SCALE GENOMIC DNA]</scope>
</reference>
<proteinExistence type="predicted"/>
<sequence>MISGVADDSTSQRSLEKLMSFVRHEVESEEMINLASEGFVKNGGLFKRNKGAVLDTTDIATTAMMVSTYSSYDGTSTEDPQILENLRVKRIGLSDDTCNENEIDLLIGAYLIGKLLTGSDDYPVMNSVQTVLSLYVNNASLRELWDIESLGIREPIENVSKRKAFHEKLKEFDEKFTVLPDDRYEVELSWKLDARANLPENKELALKRQEKVILGAEEILKK</sequence>
<name>A0A4Y2BF42_ARAVE</name>
<comment type="caution">
    <text evidence="1">The sequence shown here is derived from an EMBL/GenBank/DDBJ whole genome shotgun (WGS) entry which is preliminary data.</text>
</comment>
<protein>
    <submittedName>
        <fullName evidence="1">Uncharacterized protein</fullName>
    </submittedName>
</protein>
<evidence type="ECO:0000313" key="2">
    <source>
        <dbReference type="Proteomes" id="UP000499080"/>
    </source>
</evidence>
<dbReference type="OrthoDB" id="6467831at2759"/>